<proteinExistence type="predicted"/>
<accession>A0ABU8T7F8</accession>
<dbReference type="Proteomes" id="UP001364211">
    <property type="component" value="Unassembled WGS sequence"/>
</dbReference>
<feature type="compositionally biased region" description="Basic residues" evidence="1">
    <location>
        <begin position="8"/>
        <end position="22"/>
    </location>
</feature>
<dbReference type="EMBL" id="JBBJUP010000007">
    <property type="protein sequence ID" value="MEJ8279320.1"/>
    <property type="molecule type" value="Genomic_DNA"/>
</dbReference>
<reference evidence="2 3" key="1">
    <citation type="submission" date="2024-03" db="EMBL/GenBank/DDBJ databases">
        <title>Draft genome sequence of Pseudonocardia sp. DW16-2.</title>
        <authorList>
            <person name="Duangmal K."/>
        </authorList>
    </citation>
    <scope>NUCLEOTIDE SEQUENCE [LARGE SCALE GENOMIC DNA]</scope>
    <source>
        <strain evidence="2 3">DW16-2</strain>
    </source>
</reference>
<comment type="caution">
    <text evidence="2">The sequence shown here is derived from an EMBL/GenBank/DDBJ whole genome shotgun (WGS) entry which is preliminary data.</text>
</comment>
<keyword evidence="3" id="KW-1185">Reference proteome</keyword>
<evidence type="ECO:0000256" key="1">
    <source>
        <dbReference type="SAM" id="MobiDB-lite"/>
    </source>
</evidence>
<organism evidence="2 3">
    <name type="scientific">Pseudonocardia spirodelae</name>
    <dbReference type="NCBI Taxonomy" id="3133431"/>
    <lineage>
        <taxon>Bacteria</taxon>
        <taxon>Bacillati</taxon>
        <taxon>Actinomycetota</taxon>
        <taxon>Actinomycetes</taxon>
        <taxon>Pseudonocardiales</taxon>
        <taxon>Pseudonocardiaceae</taxon>
        <taxon>Pseudonocardia</taxon>
    </lineage>
</organism>
<protein>
    <submittedName>
        <fullName evidence="2">Uncharacterized protein</fullName>
    </submittedName>
</protein>
<gene>
    <name evidence="2" type="ORF">WJX68_10295</name>
</gene>
<sequence length="56" mass="6488">MTAATRPVSHRPAHRFGRDHHVAHHRPVRLTGAVIVLVRRRHIDLGRTRGALCRRR</sequence>
<feature type="region of interest" description="Disordered" evidence="1">
    <location>
        <begin position="1"/>
        <end position="22"/>
    </location>
</feature>
<evidence type="ECO:0000313" key="3">
    <source>
        <dbReference type="Proteomes" id="UP001364211"/>
    </source>
</evidence>
<dbReference type="RefSeq" id="WP_340288728.1">
    <property type="nucleotide sequence ID" value="NZ_JBBJUP010000007.1"/>
</dbReference>
<name>A0ABU8T7F8_9PSEU</name>
<evidence type="ECO:0000313" key="2">
    <source>
        <dbReference type="EMBL" id="MEJ8279320.1"/>
    </source>
</evidence>